<sequence>MNSAQDKTDMSRDAIVIKIDHLIKAVIYKKYEKTTWPGAAQWTRRRNTKNW</sequence>
<protein>
    <submittedName>
        <fullName evidence="1">Uncharacterized protein</fullName>
    </submittedName>
</protein>
<accession>K4EQ34</accession>
<evidence type="ECO:0000313" key="2">
    <source>
        <dbReference type="Proteomes" id="UP000201571"/>
    </source>
</evidence>
<organism evidence="1 2">
    <name type="scientific">Epinotia aporema granulovirus</name>
    <dbReference type="NCBI Taxonomy" id="166056"/>
    <lineage>
        <taxon>Viruses</taxon>
        <taxon>Viruses incertae sedis</taxon>
        <taxon>Naldaviricetes</taxon>
        <taxon>Lefavirales</taxon>
        <taxon>Baculoviridae</taxon>
        <taxon>Betabaculovirus</taxon>
        <taxon>Betabaculovirus epaporemae</taxon>
    </lineage>
</organism>
<dbReference type="KEGG" id="vg:13842639"/>
<dbReference type="RefSeq" id="YP_006908624.1">
    <property type="nucleotide sequence ID" value="NC_018875.1"/>
</dbReference>
<proteinExistence type="predicted"/>
<dbReference type="Proteomes" id="UP000201571">
    <property type="component" value="Segment"/>
</dbReference>
<dbReference type="GeneID" id="13842639"/>
<dbReference type="EMBL" id="JN408834">
    <property type="protein sequence ID" value="AER41542.1"/>
    <property type="molecule type" value="Genomic_DNA"/>
</dbReference>
<reference evidence="1 2" key="1">
    <citation type="journal article" date="2012" name="BMC Genomics">
        <title>Genome of Epinotia aporema granulovirus (EpapGV), a polyorganotropic fast killing betabaculovirus with a novel thymidylate kinase gene.</title>
        <authorList>
            <person name="Ferrelli M.L."/>
            <person name="Salvador R."/>
            <person name="Biedma M.E."/>
            <person name="Berretta M.F."/>
            <person name="Haase S."/>
            <person name="Sciocco-Cap A."/>
            <person name="Ghiringhelli P.D."/>
            <person name="Romanowski V."/>
        </authorList>
    </citation>
    <scope>NUCLEOTIDE SEQUENCE [LARGE SCALE GENOMIC DNA]</scope>
</reference>
<keyword evidence="2" id="KW-1185">Reference proteome</keyword>
<name>K4EQ34_9BBAC</name>
<evidence type="ECO:0000313" key="1">
    <source>
        <dbReference type="EMBL" id="AER41542.1"/>
    </source>
</evidence>